<reference evidence="2 3" key="1">
    <citation type="submission" date="2016-02" db="EMBL/GenBank/DDBJ databases">
        <title>Genome sequence of Marichromatium gracile YL-28, a purple sulfur bacterium.</title>
        <authorList>
            <person name="Zhao C."/>
            <person name="Hong X."/>
            <person name="Chen S."/>
            <person name="Yang S."/>
        </authorList>
    </citation>
    <scope>NUCLEOTIDE SEQUENCE [LARGE SCALE GENOMIC DNA]</scope>
    <source>
        <strain evidence="2 3">YL28</strain>
    </source>
</reference>
<evidence type="ECO:0000313" key="2">
    <source>
        <dbReference type="EMBL" id="KXX64024.1"/>
    </source>
</evidence>
<gene>
    <name evidence="2" type="ORF">AY586_14950</name>
</gene>
<name>A0ABR5VEN4_MARGR</name>
<accession>A0ABR5VEN4</accession>
<dbReference type="EMBL" id="LSYU01000067">
    <property type="protein sequence ID" value="KXX64024.1"/>
    <property type="molecule type" value="Genomic_DNA"/>
</dbReference>
<keyword evidence="3" id="KW-1185">Reference proteome</keyword>
<evidence type="ECO:0000259" key="1">
    <source>
        <dbReference type="Pfam" id="PF10124"/>
    </source>
</evidence>
<feature type="domain" description="Bacteriophage Mu GpT" evidence="1">
    <location>
        <begin position="168"/>
        <end position="231"/>
    </location>
</feature>
<evidence type="ECO:0000313" key="3">
    <source>
        <dbReference type="Proteomes" id="UP000075766"/>
    </source>
</evidence>
<feature type="domain" description="Bacteriophage Mu GpT" evidence="1">
    <location>
        <begin position="238"/>
        <end position="303"/>
    </location>
</feature>
<sequence length="306" mass="33599">MLINQTNVEEVFRNVRATFNRALAAAETRHQHFATVLDTDQIVEKMDWVGALPNWRRWVGDKVLNAMAAHTYSLTCEEYESTIAVKRRDLEADRLGIYRIQATSQGELAAYFPDERVADAINAAFTTPCWDGRPFFATDHPTEHKDGTPATYSNMGTVALAAATQAAAIASLGAGLQALRGMKNDRGRPVRIRDIRLLVPTALADVANVLATNDRLEDGKPNPYKGVVQVEVWEELTSDTAWFLMGEAGGLRPIVLVQRKRPSTAEVTDPNDSHVVRSGEFIFSIEADAVAGYTLPQLAWGSTGEG</sequence>
<comment type="caution">
    <text evidence="2">The sequence shown here is derived from an EMBL/GenBank/DDBJ whole genome shotgun (WGS) entry which is preliminary data.</text>
</comment>
<dbReference type="RefSeq" id="WP_062276240.1">
    <property type="nucleotide sequence ID" value="NZ_LSYU01000067.1"/>
</dbReference>
<protein>
    <recommendedName>
        <fullName evidence="1">Bacteriophage Mu GpT domain-containing protein</fullName>
    </recommendedName>
</protein>
<dbReference type="InterPro" id="IPR018774">
    <property type="entry name" value="Phage_Mu_GpT"/>
</dbReference>
<proteinExistence type="predicted"/>
<feature type="domain" description="Bacteriophage Mu GpT" evidence="1">
    <location>
        <begin position="9"/>
        <end position="156"/>
    </location>
</feature>
<dbReference type="Proteomes" id="UP000075766">
    <property type="component" value="Unassembled WGS sequence"/>
</dbReference>
<dbReference type="Pfam" id="PF10124">
    <property type="entry name" value="Mu-like_gpT"/>
    <property type="match status" value="3"/>
</dbReference>
<organism evidence="2 3">
    <name type="scientific">Marichromatium gracile</name>
    <name type="common">Chromatium gracile</name>
    <dbReference type="NCBI Taxonomy" id="1048"/>
    <lineage>
        <taxon>Bacteria</taxon>
        <taxon>Pseudomonadati</taxon>
        <taxon>Pseudomonadota</taxon>
        <taxon>Gammaproteobacteria</taxon>
        <taxon>Chromatiales</taxon>
        <taxon>Chromatiaceae</taxon>
        <taxon>Marichromatium</taxon>
    </lineage>
</organism>